<proteinExistence type="predicted"/>
<keyword evidence="2" id="KW-1185">Reference proteome</keyword>
<protein>
    <submittedName>
        <fullName evidence="1">Uncharacterized protein</fullName>
    </submittedName>
</protein>
<dbReference type="InParanoid" id="A0A1H9HSV9"/>
<evidence type="ECO:0000313" key="2">
    <source>
        <dbReference type="Proteomes" id="UP000199021"/>
    </source>
</evidence>
<name>A0A1H9HSV9_9BACT</name>
<dbReference type="AlphaFoldDB" id="A0A1H9HSV9"/>
<dbReference type="EMBL" id="FOFB01000013">
    <property type="protein sequence ID" value="SEQ65348.1"/>
    <property type="molecule type" value="Genomic_DNA"/>
</dbReference>
<sequence>MNVDEHKNPMGELALKAKNKEVGFRGPFQGHLKKYSQKQSSASPGEMGLTKKIKERGVGFRGLKRHLAEVQGENFSTCCGTSNVCTFH</sequence>
<reference evidence="2" key="1">
    <citation type="submission" date="2016-10" db="EMBL/GenBank/DDBJ databases">
        <authorList>
            <person name="Varghese N."/>
            <person name="Submissions S."/>
        </authorList>
    </citation>
    <scope>NUCLEOTIDE SEQUENCE [LARGE SCALE GENOMIC DNA]</scope>
    <source>
        <strain evidence="2">DSM 24740</strain>
    </source>
</reference>
<dbReference type="RefSeq" id="WP_139211877.1">
    <property type="nucleotide sequence ID" value="NZ_FOFB01000013.1"/>
</dbReference>
<evidence type="ECO:0000313" key="1">
    <source>
        <dbReference type="EMBL" id="SEQ65348.1"/>
    </source>
</evidence>
<organism evidence="1 2">
    <name type="scientific">Neolewinella agarilytica</name>
    <dbReference type="NCBI Taxonomy" id="478744"/>
    <lineage>
        <taxon>Bacteria</taxon>
        <taxon>Pseudomonadati</taxon>
        <taxon>Bacteroidota</taxon>
        <taxon>Saprospiria</taxon>
        <taxon>Saprospirales</taxon>
        <taxon>Lewinellaceae</taxon>
        <taxon>Neolewinella</taxon>
    </lineage>
</organism>
<dbReference type="Proteomes" id="UP000199021">
    <property type="component" value="Unassembled WGS sequence"/>
</dbReference>
<gene>
    <name evidence="1" type="ORF">SAMN05444359_11386</name>
</gene>
<accession>A0A1H9HSV9</accession>